<sequence length="213" mass="21993">MFNKLLKGLLGLAVSTLGSVALAAPVPESGDAGALPSDAQIMGDIGSITSITGRIESALDVDMFQLNLASPATLSFLTAATSTIDSQLFLFNSAGAGLWANDDMGTSLDAQLTVPLASGAYYLAVSSWERRPLEGRNLPIFGDMRGMLLAPLNPGIVTAWGGTGGIGDYTINVAMAPIPEPATWLLTSAGVFALLGRRRLQRVSTKGAGEPAK</sequence>
<feature type="domain" description="Peptidase C-terminal archaeal/bacterial" evidence="2">
    <location>
        <begin position="60"/>
        <end position="127"/>
    </location>
</feature>
<gene>
    <name evidence="3" type="ORF">ACFPN5_20710</name>
</gene>
<name>A0ABW0LBB5_9BURK</name>
<feature type="signal peptide" evidence="1">
    <location>
        <begin position="1"/>
        <end position="23"/>
    </location>
</feature>
<protein>
    <submittedName>
        <fullName evidence="3">DVUA0089 family protein</fullName>
    </submittedName>
</protein>
<dbReference type="Pfam" id="PF04151">
    <property type="entry name" value="PPC"/>
    <property type="match status" value="1"/>
</dbReference>
<proteinExistence type="predicted"/>
<evidence type="ECO:0000313" key="4">
    <source>
        <dbReference type="Proteomes" id="UP001596050"/>
    </source>
</evidence>
<keyword evidence="1" id="KW-0732">Signal</keyword>
<dbReference type="InterPro" id="IPR013424">
    <property type="entry name" value="Ice-binding_C"/>
</dbReference>
<reference evidence="4" key="1">
    <citation type="journal article" date="2019" name="Int. J. Syst. Evol. Microbiol.">
        <title>The Global Catalogue of Microorganisms (GCM) 10K type strain sequencing project: providing services to taxonomists for standard genome sequencing and annotation.</title>
        <authorList>
            <consortium name="The Broad Institute Genomics Platform"/>
            <consortium name="The Broad Institute Genome Sequencing Center for Infectious Disease"/>
            <person name="Wu L."/>
            <person name="Ma J."/>
        </authorList>
    </citation>
    <scope>NUCLEOTIDE SEQUENCE [LARGE SCALE GENOMIC DNA]</scope>
    <source>
        <strain evidence="4">KACC 12649</strain>
    </source>
</reference>
<dbReference type="NCBIfam" id="TIGR02595">
    <property type="entry name" value="PEP_CTERM"/>
    <property type="match status" value="1"/>
</dbReference>
<evidence type="ECO:0000256" key="1">
    <source>
        <dbReference type="SAM" id="SignalP"/>
    </source>
</evidence>
<evidence type="ECO:0000259" key="2">
    <source>
        <dbReference type="Pfam" id="PF04151"/>
    </source>
</evidence>
<feature type="chain" id="PRO_5047540072" evidence="1">
    <location>
        <begin position="24"/>
        <end position="213"/>
    </location>
</feature>
<keyword evidence="4" id="KW-1185">Reference proteome</keyword>
<dbReference type="RefSeq" id="WP_379785685.1">
    <property type="nucleotide sequence ID" value="NZ_JBHSMU010000015.1"/>
</dbReference>
<dbReference type="EMBL" id="JBHSMU010000015">
    <property type="protein sequence ID" value="MFC5462237.1"/>
    <property type="molecule type" value="Genomic_DNA"/>
</dbReference>
<organism evidence="3 4">
    <name type="scientific">Massilia niabensis</name>
    <dbReference type="NCBI Taxonomy" id="544910"/>
    <lineage>
        <taxon>Bacteria</taxon>
        <taxon>Pseudomonadati</taxon>
        <taxon>Pseudomonadota</taxon>
        <taxon>Betaproteobacteria</taxon>
        <taxon>Burkholderiales</taxon>
        <taxon>Oxalobacteraceae</taxon>
        <taxon>Telluria group</taxon>
        <taxon>Massilia</taxon>
    </lineage>
</organism>
<comment type="caution">
    <text evidence="3">The sequence shown here is derived from an EMBL/GenBank/DDBJ whole genome shotgun (WGS) entry which is preliminary data.</text>
</comment>
<evidence type="ECO:0000313" key="3">
    <source>
        <dbReference type="EMBL" id="MFC5462237.1"/>
    </source>
</evidence>
<dbReference type="Proteomes" id="UP001596050">
    <property type="component" value="Unassembled WGS sequence"/>
</dbReference>
<dbReference type="NCBIfam" id="NF038127">
    <property type="entry name" value="FDP_fam"/>
    <property type="match status" value="1"/>
</dbReference>
<accession>A0ABW0LBB5</accession>
<dbReference type="Gene3D" id="2.60.120.380">
    <property type="match status" value="1"/>
</dbReference>
<dbReference type="InterPro" id="IPR007280">
    <property type="entry name" value="Peptidase_C_arc/bac"/>
</dbReference>